<keyword evidence="1" id="KW-0472">Membrane</keyword>
<comment type="caution">
    <text evidence="2">The sequence shown here is derived from an EMBL/GenBank/DDBJ whole genome shotgun (WGS) entry which is preliminary data.</text>
</comment>
<keyword evidence="1" id="KW-0812">Transmembrane</keyword>
<keyword evidence="1" id="KW-1133">Transmembrane helix</keyword>
<evidence type="ECO:0000313" key="3">
    <source>
        <dbReference type="Proteomes" id="UP000249248"/>
    </source>
</evidence>
<sequence length="65" mass="7788">MAHLWTKNGCTYWLDTKWSLSDEYAWGKMEIRIKKKCKITNRKANHPYLIFFLFSISFVSLGIEK</sequence>
<keyword evidence="3" id="KW-1185">Reference proteome</keyword>
<dbReference type="Proteomes" id="UP000249248">
    <property type="component" value="Unassembled WGS sequence"/>
</dbReference>
<gene>
    <name evidence="2" type="ORF">DNU06_11155</name>
</gene>
<dbReference type="AlphaFoldDB" id="A0A2W1MY90"/>
<accession>A0A2W1MY90</accession>
<reference evidence="2 3" key="1">
    <citation type="submission" date="2018-06" db="EMBL/GenBank/DDBJ databases">
        <title>The draft genome sequence of Crocinitomix sp. SM1701.</title>
        <authorList>
            <person name="Zhang X."/>
        </authorList>
    </citation>
    <scope>NUCLEOTIDE SEQUENCE [LARGE SCALE GENOMIC DNA]</scope>
    <source>
        <strain evidence="2 3">SM1701</strain>
    </source>
</reference>
<dbReference type="EMBL" id="QKSB01000006">
    <property type="protein sequence ID" value="PZE16807.1"/>
    <property type="molecule type" value="Genomic_DNA"/>
</dbReference>
<protein>
    <submittedName>
        <fullName evidence="2">Uncharacterized protein</fullName>
    </submittedName>
</protein>
<name>A0A2W1MY90_9FLAO</name>
<evidence type="ECO:0000313" key="2">
    <source>
        <dbReference type="EMBL" id="PZE16807.1"/>
    </source>
</evidence>
<organism evidence="2 3">
    <name type="scientific">Putridiphycobacter roseus</name>
    <dbReference type="NCBI Taxonomy" id="2219161"/>
    <lineage>
        <taxon>Bacteria</taxon>
        <taxon>Pseudomonadati</taxon>
        <taxon>Bacteroidota</taxon>
        <taxon>Flavobacteriia</taxon>
        <taxon>Flavobacteriales</taxon>
        <taxon>Crocinitomicaceae</taxon>
        <taxon>Putridiphycobacter</taxon>
    </lineage>
</organism>
<feature type="transmembrane region" description="Helical" evidence="1">
    <location>
        <begin position="44"/>
        <end position="63"/>
    </location>
</feature>
<proteinExistence type="predicted"/>
<evidence type="ECO:0000256" key="1">
    <source>
        <dbReference type="SAM" id="Phobius"/>
    </source>
</evidence>